<evidence type="ECO:0000313" key="16">
    <source>
        <dbReference type="EMBL" id="ATB34829.1"/>
    </source>
</evidence>
<dbReference type="InterPro" id="IPR053952">
    <property type="entry name" value="K_trans_C"/>
</dbReference>
<feature type="transmembrane region" description="Helical" evidence="12">
    <location>
        <begin position="280"/>
        <end position="300"/>
    </location>
</feature>
<feature type="domain" description="K+ potassium transporter integral membrane" evidence="14">
    <location>
        <begin position="47"/>
        <end position="498"/>
    </location>
</feature>
<evidence type="ECO:0000313" key="17">
    <source>
        <dbReference type="Proteomes" id="UP000217257"/>
    </source>
</evidence>
<dbReference type="EMBL" id="CP022098">
    <property type="protein sequence ID" value="ATB34829.1"/>
    <property type="molecule type" value="Genomic_DNA"/>
</dbReference>
<comment type="subcellular location">
    <subcellularLocation>
        <location evidence="12">Cell membrane</location>
        <topology evidence="12">Multi-pass membrane protein</topology>
    </subcellularLocation>
    <subcellularLocation>
        <location evidence="1">Membrane</location>
        <topology evidence="1">Multi-pass membrane protein</topology>
    </subcellularLocation>
</comment>
<protein>
    <recommendedName>
        <fullName evidence="12">Probable potassium transport system protein Kup</fullName>
    </recommendedName>
</protein>
<feature type="transmembrane region" description="Helical" evidence="12">
    <location>
        <begin position="430"/>
        <end position="452"/>
    </location>
</feature>
<keyword evidence="4 12" id="KW-1003">Cell membrane</keyword>
<dbReference type="GO" id="GO:0005886">
    <property type="term" value="C:plasma membrane"/>
    <property type="evidence" value="ECO:0007669"/>
    <property type="project" value="UniProtKB-SubCell"/>
</dbReference>
<dbReference type="PANTHER" id="PTHR30540">
    <property type="entry name" value="OSMOTIC STRESS POTASSIUM TRANSPORTER"/>
    <property type="match status" value="1"/>
</dbReference>
<dbReference type="InterPro" id="IPR003855">
    <property type="entry name" value="K+_transporter"/>
</dbReference>
<comment type="function">
    <text evidence="12">Transport of potassium into the cell. Likely operates as a K(+):H(+) symporter.</text>
</comment>
<dbReference type="InterPro" id="IPR053951">
    <property type="entry name" value="K_trans_N"/>
</dbReference>
<evidence type="ECO:0000256" key="3">
    <source>
        <dbReference type="ARBA" id="ARBA00022448"/>
    </source>
</evidence>
<organism evidence="16 17">
    <name type="scientific">Cystobacter fuscus</name>
    <dbReference type="NCBI Taxonomy" id="43"/>
    <lineage>
        <taxon>Bacteria</taxon>
        <taxon>Pseudomonadati</taxon>
        <taxon>Myxococcota</taxon>
        <taxon>Myxococcia</taxon>
        <taxon>Myxococcales</taxon>
        <taxon>Cystobacterineae</taxon>
        <taxon>Archangiaceae</taxon>
        <taxon>Cystobacter</taxon>
    </lineage>
</organism>
<feature type="transmembrane region" description="Helical" evidence="12">
    <location>
        <begin position="43"/>
        <end position="64"/>
    </location>
</feature>
<evidence type="ECO:0000256" key="5">
    <source>
        <dbReference type="ARBA" id="ARBA00022538"/>
    </source>
</evidence>
<evidence type="ECO:0000256" key="12">
    <source>
        <dbReference type="HAMAP-Rule" id="MF_01522"/>
    </source>
</evidence>
<dbReference type="Pfam" id="PF02705">
    <property type="entry name" value="K_trans"/>
    <property type="match status" value="1"/>
</dbReference>
<evidence type="ECO:0000256" key="8">
    <source>
        <dbReference type="ARBA" id="ARBA00022958"/>
    </source>
</evidence>
<feature type="transmembrane region" description="Helical" evidence="12">
    <location>
        <begin position="398"/>
        <end position="418"/>
    </location>
</feature>
<feature type="domain" description="K+ potassium transporter C-terminal" evidence="15">
    <location>
        <begin position="510"/>
        <end position="656"/>
    </location>
</feature>
<comment type="similarity">
    <text evidence="2 12">Belongs to the HAK/KUP transporter (TC 2.A.72) family.</text>
</comment>
<evidence type="ECO:0000256" key="11">
    <source>
        <dbReference type="ARBA" id="ARBA00023136"/>
    </source>
</evidence>
<evidence type="ECO:0000256" key="10">
    <source>
        <dbReference type="ARBA" id="ARBA00023065"/>
    </source>
</evidence>
<feature type="transmembrane region" description="Helical" evidence="12">
    <location>
        <begin position="135"/>
        <end position="154"/>
    </location>
</feature>
<dbReference type="HAMAP" id="MF_01522">
    <property type="entry name" value="Kup"/>
    <property type="match status" value="1"/>
</dbReference>
<keyword evidence="10 12" id="KW-0406">Ion transport</keyword>
<keyword evidence="9 12" id="KW-1133">Transmembrane helix</keyword>
<feature type="transmembrane region" description="Helical" evidence="12">
    <location>
        <begin position="320"/>
        <end position="344"/>
    </location>
</feature>
<feature type="transmembrane region" description="Helical" evidence="12">
    <location>
        <begin position="204"/>
        <end position="224"/>
    </location>
</feature>
<evidence type="ECO:0000256" key="9">
    <source>
        <dbReference type="ARBA" id="ARBA00022989"/>
    </source>
</evidence>
<sequence>MSTLGAVGHRAEETPRGAAGTRRDHPARRGPSRLGQTRREPQGLALLTLTALGVVFGDLGTSPLYALQESFHGPHAVEVTSGNILGVLSLIVWSLLLVVCVKYLTLLLRLDNEGEGGILALVAMLRPAGSRGRRAVLVGLGLFGAALLYGDGVITPSISVLSAVEGLKVATPVFEPYVVPLTVLILLALFFVQPWGPGRVGVVFGPIVALWFLSIGAIGAWGVLRAPEVLAAFNPWHAVRFFQESGWHGFRVLGSVILCLTGAEALYADMGNFGRRPIRLAWFSLALPALLLSYLSQGAFLLHHPEAADAPFYRSLPGHALYPMVVLATLATVVASQALISAVFSLTHQATQLGYCPRLTLRHTSPTHEGQIYLPAINWALMTACVAVVLGFRSSQALASAYGLAVSGTMVITTLIFGSVARRRWHWPPWALGLVVAGFFLVDVCFLGANLLKISEGGWLPLVMATVVFLLMAVWRHGLELLLAQRDTHGVEMEKLLQALSRSPLPRVRGTAVFLTGTRHGAPPVLVHHLEHNQVLHEQVVLFTVVTETEASVEPSERVSWQSHGQGVTRVTARYGFMEHPDVPRVLEQARRLGLEALAEPVTFYIGRVTLSVRRGRGAPLWVKRLFRLMLRNAPPTTDHFRLPAQRVMELGAQVEF</sequence>
<evidence type="ECO:0000259" key="15">
    <source>
        <dbReference type="Pfam" id="PF22776"/>
    </source>
</evidence>
<evidence type="ECO:0000256" key="7">
    <source>
        <dbReference type="ARBA" id="ARBA00022847"/>
    </source>
</evidence>
<gene>
    <name evidence="12" type="primary">kup</name>
    <name evidence="16" type="ORF">CYFUS_000236</name>
</gene>
<comment type="catalytic activity">
    <reaction evidence="12">
        <text>K(+)(in) + H(+)(in) = K(+)(out) + H(+)(out)</text>
        <dbReference type="Rhea" id="RHEA:28490"/>
        <dbReference type="ChEBI" id="CHEBI:15378"/>
        <dbReference type="ChEBI" id="CHEBI:29103"/>
    </reaction>
</comment>
<keyword evidence="8 12" id="KW-0630">Potassium</keyword>
<dbReference type="RefSeq" id="WP_420042676.1">
    <property type="nucleotide sequence ID" value="NZ_CP022098.1"/>
</dbReference>
<keyword evidence="11 12" id="KW-0472">Membrane</keyword>
<evidence type="ECO:0000256" key="1">
    <source>
        <dbReference type="ARBA" id="ARBA00004141"/>
    </source>
</evidence>
<feature type="transmembrane region" description="Helical" evidence="12">
    <location>
        <begin position="84"/>
        <end position="104"/>
    </location>
</feature>
<keyword evidence="7 12" id="KW-0769">Symport</keyword>
<feature type="transmembrane region" description="Helical" evidence="12">
    <location>
        <begin position="372"/>
        <end position="392"/>
    </location>
</feature>
<dbReference type="PANTHER" id="PTHR30540:SF79">
    <property type="entry name" value="LOW AFFINITY POTASSIUM TRANSPORT SYSTEM PROTEIN KUP"/>
    <property type="match status" value="1"/>
</dbReference>
<feature type="transmembrane region" description="Helical" evidence="12">
    <location>
        <begin position="458"/>
        <end position="475"/>
    </location>
</feature>
<keyword evidence="6 12" id="KW-0812">Transmembrane</keyword>
<dbReference type="AlphaFoldDB" id="A0A250ISW0"/>
<dbReference type="InterPro" id="IPR023051">
    <property type="entry name" value="Kup"/>
</dbReference>
<dbReference type="KEGG" id="cfus:CYFUS_000236"/>
<dbReference type="GO" id="GO:0015293">
    <property type="term" value="F:symporter activity"/>
    <property type="evidence" value="ECO:0007669"/>
    <property type="project" value="UniProtKB-UniRule"/>
</dbReference>
<evidence type="ECO:0000256" key="13">
    <source>
        <dbReference type="SAM" id="MobiDB-lite"/>
    </source>
</evidence>
<feature type="transmembrane region" description="Helical" evidence="12">
    <location>
        <begin position="174"/>
        <end position="192"/>
    </location>
</feature>
<feature type="transmembrane region" description="Helical" evidence="12">
    <location>
        <begin position="249"/>
        <end position="268"/>
    </location>
</feature>
<evidence type="ECO:0000259" key="14">
    <source>
        <dbReference type="Pfam" id="PF02705"/>
    </source>
</evidence>
<dbReference type="GO" id="GO:0015079">
    <property type="term" value="F:potassium ion transmembrane transporter activity"/>
    <property type="evidence" value="ECO:0007669"/>
    <property type="project" value="UniProtKB-UniRule"/>
</dbReference>
<dbReference type="Pfam" id="PF22776">
    <property type="entry name" value="K_trans_C"/>
    <property type="match status" value="1"/>
</dbReference>
<keyword evidence="3 12" id="KW-0813">Transport</keyword>
<evidence type="ECO:0000256" key="6">
    <source>
        <dbReference type="ARBA" id="ARBA00022692"/>
    </source>
</evidence>
<evidence type="ECO:0000256" key="2">
    <source>
        <dbReference type="ARBA" id="ARBA00007019"/>
    </source>
</evidence>
<evidence type="ECO:0000256" key="4">
    <source>
        <dbReference type="ARBA" id="ARBA00022475"/>
    </source>
</evidence>
<name>A0A250ISW0_9BACT</name>
<keyword evidence="5 12" id="KW-0633">Potassium transport</keyword>
<dbReference type="Proteomes" id="UP000217257">
    <property type="component" value="Chromosome"/>
</dbReference>
<accession>A0A250ISW0</accession>
<reference evidence="16 17" key="1">
    <citation type="submission" date="2017-06" db="EMBL/GenBank/DDBJ databases">
        <title>Sequencing and comparative analysis of myxobacterial genomes.</title>
        <authorList>
            <person name="Rupp O."/>
            <person name="Goesmann A."/>
            <person name="Sogaard-Andersen L."/>
        </authorList>
    </citation>
    <scope>NUCLEOTIDE SEQUENCE [LARGE SCALE GENOMIC DNA]</scope>
    <source>
        <strain evidence="16 17">DSM 52655</strain>
    </source>
</reference>
<proteinExistence type="inferred from homology"/>
<feature type="region of interest" description="Disordered" evidence="13">
    <location>
        <begin position="1"/>
        <end position="37"/>
    </location>
</feature>